<protein>
    <submittedName>
        <fullName evidence="3">Uncharacterized protein</fullName>
    </submittedName>
</protein>
<feature type="transmembrane region" description="Helical" evidence="2">
    <location>
        <begin position="268"/>
        <end position="286"/>
    </location>
</feature>
<gene>
    <name evidence="3" type="ORF">TrST_g13948</name>
</gene>
<proteinExistence type="predicted"/>
<sequence length="360" mass="38424">MSSPAATIASLELSDPAGPSPIPSGVPQGDVVGEGSAHHLQPPSDVPDVEETEPPTVLDNPLITDDTGQPEAEETKEDSADRVTTTTVSSAPAHVTECATVYSIFMACITSAYTAVYAYYARTGDEKVYKFWTAIILPLSGTAIAISFVLKPRREDRAYKAFLVLQYVLFTLVTEILAITVLVKGTAAMSTMLFFSFETVSCFISQNSLDNGQCSNTSTAAMYLSVYLAIITTLSIANKAVSKNVQRETAWELSMIASLKGLKWWQPLQGGFVMVTALVSLYFLSILGVEGDKNSSTIFIVGGLGGASLVSALIIGMTMLVRNGNVPQDGKDVELFNNQRSVRGFSAGDVEENALALAMV</sequence>
<feature type="transmembrane region" description="Helical" evidence="2">
    <location>
        <begin position="131"/>
        <end position="150"/>
    </location>
</feature>
<keyword evidence="2" id="KW-0472">Membrane</keyword>
<keyword evidence="4" id="KW-1185">Reference proteome</keyword>
<reference evidence="4" key="1">
    <citation type="journal article" date="2023" name="Commun. Biol.">
        <title>Genome analysis of Parmales, the sister group of diatoms, reveals the evolutionary specialization of diatoms from phago-mixotrophs to photoautotrophs.</title>
        <authorList>
            <person name="Ban H."/>
            <person name="Sato S."/>
            <person name="Yoshikawa S."/>
            <person name="Yamada K."/>
            <person name="Nakamura Y."/>
            <person name="Ichinomiya M."/>
            <person name="Sato N."/>
            <person name="Blanc-Mathieu R."/>
            <person name="Endo H."/>
            <person name="Kuwata A."/>
            <person name="Ogata H."/>
        </authorList>
    </citation>
    <scope>NUCLEOTIDE SEQUENCE [LARGE SCALE GENOMIC DNA]</scope>
    <source>
        <strain evidence="4">NIES 3701</strain>
    </source>
</reference>
<evidence type="ECO:0000256" key="2">
    <source>
        <dbReference type="SAM" id="Phobius"/>
    </source>
</evidence>
<name>A0A9W7B366_9STRA</name>
<dbReference type="Proteomes" id="UP001165085">
    <property type="component" value="Unassembled WGS sequence"/>
</dbReference>
<accession>A0A9W7B366</accession>
<keyword evidence="2" id="KW-1133">Transmembrane helix</keyword>
<evidence type="ECO:0000313" key="3">
    <source>
        <dbReference type="EMBL" id="GMH78745.1"/>
    </source>
</evidence>
<feature type="region of interest" description="Disordered" evidence="1">
    <location>
        <begin position="1"/>
        <end position="85"/>
    </location>
</feature>
<feature type="transmembrane region" description="Helical" evidence="2">
    <location>
        <begin position="220"/>
        <end position="237"/>
    </location>
</feature>
<evidence type="ECO:0000313" key="4">
    <source>
        <dbReference type="Proteomes" id="UP001165085"/>
    </source>
</evidence>
<feature type="transmembrane region" description="Helical" evidence="2">
    <location>
        <begin position="99"/>
        <end position="119"/>
    </location>
</feature>
<dbReference type="EMBL" id="BRXY01000226">
    <property type="protein sequence ID" value="GMH78745.1"/>
    <property type="molecule type" value="Genomic_DNA"/>
</dbReference>
<evidence type="ECO:0000256" key="1">
    <source>
        <dbReference type="SAM" id="MobiDB-lite"/>
    </source>
</evidence>
<dbReference type="OrthoDB" id="10480918at2759"/>
<feature type="transmembrane region" description="Helical" evidence="2">
    <location>
        <begin position="162"/>
        <end position="183"/>
    </location>
</feature>
<feature type="transmembrane region" description="Helical" evidence="2">
    <location>
        <begin position="298"/>
        <end position="321"/>
    </location>
</feature>
<dbReference type="AlphaFoldDB" id="A0A9W7B366"/>
<keyword evidence="2" id="KW-0812">Transmembrane</keyword>
<comment type="caution">
    <text evidence="3">The sequence shown here is derived from an EMBL/GenBank/DDBJ whole genome shotgun (WGS) entry which is preliminary data.</text>
</comment>
<organism evidence="3 4">
    <name type="scientific">Triparma strigata</name>
    <dbReference type="NCBI Taxonomy" id="1606541"/>
    <lineage>
        <taxon>Eukaryota</taxon>
        <taxon>Sar</taxon>
        <taxon>Stramenopiles</taxon>
        <taxon>Ochrophyta</taxon>
        <taxon>Bolidophyceae</taxon>
        <taxon>Parmales</taxon>
        <taxon>Triparmaceae</taxon>
        <taxon>Triparma</taxon>
    </lineage>
</organism>